<reference evidence="2" key="1">
    <citation type="journal article" date="2014" name="Int. J. Syst. Evol. Microbiol.">
        <title>Complete genome sequence of Corynebacterium casei LMG S-19264T (=DSM 44701T), isolated from a smear-ripened cheese.</title>
        <authorList>
            <consortium name="US DOE Joint Genome Institute (JGI-PGF)"/>
            <person name="Walter F."/>
            <person name="Albersmeier A."/>
            <person name="Kalinowski J."/>
            <person name="Ruckert C."/>
        </authorList>
    </citation>
    <scope>NUCLEOTIDE SEQUENCE</scope>
    <source>
        <strain evidence="2">CCM 7684</strain>
    </source>
</reference>
<dbReference type="PANTHER" id="PTHR36110">
    <property type="entry name" value="RING-CLEAVING DIOXYGENASE MHQE-RELATED"/>
    <property type="match status" value="1"/>
</dbReference>
<reference evidence="2" key="2">
    <citation type="submission" date="2020-09" db="EMBL/GenBank/DDBJ databases">
        <authorList>
            <person name="Sun Q."/>
            <person name="Sedlacek I."/>
        </authorList>
    </citation>
    <scope>NUCLEOTIDE SEQUENCE</scope>
    <source>
        <strain evidence="2">CCM 7684</strain>
    </source>
</reference>
<dbReference type="SUPFAM" id="SSF54593">
    <property type="entry name" value="Glyoxalase/Bleomycin resistance protein/Dihydroxybiphenyl dioxygenase"/>
    <property type="match status" value="1"/>
</dbReference>
<dbReference type="CDD" id="cd08347">
    <property type="entry name" value="PcpA_C_like"/>
    <property type="match status" value="1"/>
</dbReference>
<dbReference type="PANTHER" id="PTHR36110:SF2">
    <property type="entry name" value="RING-CLEAVING DIOXYGENASE MHQE-RELATED"/>
    <property type="match status" value="1"/>
</dbReference>
<gene>
    <name evidence="2" type="ORF">GCM10007276_20730</name>
</gene>
<sequence length="308" mass="33856">MGNSIHHVTAIAGPARRNLDFYTDVLGLRLVKKTVNFDDPTTYHLYYGDEVGTPGTVLTFFPWEHAAPGRLGPGETDEILLRIPEGSLGFWTHRLLEKGVNYDPSVKRFGETLLPFKDPDGMRLAFAAIPGLTPSDMPGTPEVPSEHAILGLHGVSLLLETARPTAAILTDVFGFREIGREGAFIRYRTGKGVGSTIDLREVGGFPRGRSGRGTVHHVAFRAADDREQQAMVAKLVEQHGRHVTEQKDRNYFRSVYFREPGGVLFEIATDAPGFAVDEPADRLGEDLKLPPGLEEHRGKIEAVLPALD</sequence>
<feature type="domain" description="VOC" evidence="1">
    <location>
        <begin position="151"/>
        <end position="270"/>
    </location>
</feature>
<accession>A0A8J2YHQ5</accession>
<dbReference type="AlphaFoldDB" id="A0A8J2YHQ5"/>
<dbReference type="Gene3D" id="3.10.180.10">
    <property type="entry name" value="2,3-Dihydroxybiphenyl 1,2-Dioxygenase, domain 1"/>
    <property type="match status" value="2"/>
</dbReference>
<dbReference type="InterPro" id="IPR029068">
    <property type="entry name" value="Glyas_Bleomycin-R_OHBP_Dase"/>
</dbReference>
<dbReference type="Proteomes" id="UP000602745">
    <property type="component" value="Unassembled WGS sequence"/>
</dbReference>
<evidence type="ECO:0000313" key="3">
    <source>
        <dbReference type="Proteomes" id="UP000602745"/>
    </source>
</evidence>
<comment type="caution">
    <text evidence="2">The sequence shown here is derived from an EMBL/GenBank/DDBJ whole genome shotgun (WGS) entry which is preliminary data.</text>
</comment>
<dbReference type="InterPro" id="IPR052537">
    <property type="entry name" value="Extradiol_RC_dioxygenase"/>
</dbReference>
<keyword evidence="3" id="KW-1185">Reference proteome</keyword>
<dbReference type="Pfam" id="PF00903">
    <property type="entry name" value="Glyoxalase"/>
    <property type="match status" value="2"/>
</dbReference>
<protein>
    <submittedName>
        <fullName evidence="2">Diguanylate cyclase</fullName>
    </submittedName>
</protein>
<evidence type="ECO:0000259" key="1">
    <source>
        <dbReference type="PROSITE" id="PS51819"/>
    </source>
</evidence>
<feature type="domain" description="VOC" evidence="1">
    <location>
        <begin position="4"/>
        <end position="129"/>
    </location>
</feature>
<proteinExistence type="predicted"/>
<dbReference type="InterPro" id="IPR004360">
    <property type="entry name" value="Glyas_Fos-R_dOase_dom"/>
</dbReference>
<dbReference type="PROSITE" id="PS51819">
    <property type="entry name" value="VOC"/>
    <property type="match status" value="2"/>
</dbReference>
<evidence type="ECO:0000313" key="2">
    <source>
        <dbReference type="EMBL" id="GGE43327.1"/>
    </source>
</evidence>
<organism evidence="2 3">
    <name type="scientific">Agaricicola taiwanensis</name>
    <dbReference type="NCBI Taxonomy" id="591372"/>
    <lineage>
        <taxon>Bacteria</taxon>
        <taxon>Pseudomonadati</taxon>
        <taxon>Pseudomonadota</taxon>
        <taxon>Alphaproteobacteria</taxon>
        <taxon>Rhodobacterales</taxon>
        <taxon>Paracoccaceae</taxon>
        <taxon>Agaricicola</taxon>
    </lineage>
</organism>
<name>A0A8J2YHQ5_9RHOB</name>
<dbReference type="InterPro" id="IPR037523">
    <property type="entry name" value="VOC_core"/>
</dbReference>
<dbReference type="RefSeq" id="WP_188409644.1">
    <property type="nucleotide sequence ID" value="NZ_BMCP01000002.1"/>
</dbReference>
<dbReference type="EMBL" id="BMCP01000002">
    <property type="protein sequence ID" value="GGE43327.1"/>
    <property type="molecule type" value="Genomic_DNA"/>
</dbReference>